<feature type="binding site" evidence="5">
    <location>
        <begin position="110"/>
        <end position="113"/>
    </location>
    <ligand>
        <name>S-adenosyl-L-methionine</name>
        <dbReference type="ChEBI" id="CHEBI:59789"/>
    </ligand>
</feature>
<feature type="binding site" evidence="5">
    <location>
        <position position="131"/>
    </location>
    <ligand>
        <name>S-adenosyl-L-methionine</name>
        <dbReference type="ChEBI" id="CHEBI:59789"/>
    </ligand>
</feature>
<name>A0A7J3SLP7_9CREN</name>
<dbReference type="SUPFAM" id="SSF53335">
    <property type="entry name" value="S-adenosyl-L-methionine-dependent methyltransferases"/>
    <property type="match status" value="1"/>
</dbReference>
<dbReference type="GO" id="GO:0030488">
    <property type="term" value="P:tRNA methylation"/>
    <property type="evidence" value="ECO:0007669"/>
    <property type="project" value="InterPro"/>
</dbReference>
<protein>
    <recommendedName>
        <fullName evidence="6">tRNA (adenine(58)-N(1))-methyltransferase catalytic subunit TRM61 C-terminal domain-containing protein</fullName>
    </recommendedName>
</protein>
<dbReference type="AlphaFoldDB" id="A0A7J3SLP7"/>
<gene>
    <name evidence="7" type="ORF">ENW83_03135</name>
</gene>
<proteinExistence type="predicted"/>
<sequence length="262" mass="29759">MFVDAPRDGDKALLLFPNGEDRIITLKAGKVTQTKYGAIRHDDMLTKSWGGIIETSTGFRVFFQKPTYSEIVYSLFSRKSQVIYEKDVALMLMHSGIGKGSIVGESGVGSGFLTAHILSAIGSKDSYWGYEIRKDMAETAVRNLNLLGYDIRDRIIIKDIREGVEERGFQAFFLDLPEPWEAMESIYDSLAASARVVAFVPSTNQIIKTLNYNSVKKKYYIYRVFETMVREYEKDGEAFRPSFFQKVFSGYVMVFLKKSQGD</sequence>
<feature type="domain" description="tRNA (adenine(58)-N(1))-methyltransferase catalytic subunit TRM61 C-terminal" evidence="6">
    <location>
        <begin position="76"/>
        <end position="233"/>
    </location>
</feature>
<dbReference type="PIRSF" id="PIRSF017269">
    <property type="entry name" value="GCD14"/>
    <property type="match status" value="1"/>
</dbReference>
<feature type="binding site" evidence="5">
    <location>
        <position position="175"/>
    </location>
    <ligand>
        <name>S-adenosyl-L-methionine</name>
        <dbReference type="ChEBI" id="CHEBI:59789"/>
    </ligand>
</feature>
<evidence type="ECO:0000259" key="6">
    <source>
        <dbReference type="Pfam" id="PF08704"/>
    </source>
</evidence>
<dbReference type="Gene3D" id="3.10.330.20">
    <property type="match status" value="1"/>
</dbReference>
<organism evidence="7">
    <name type="scientific">Fervidicoccus fontis</name>
    <dbReference type="NCBI Taxonomy" id="683846"/>
    <lineage>
        <taxon>Archaea</taxon>
        <taxon>Thermoproteota</taxon>
        <taxon>Thermoprotei</taxon>
        <taxon>Fervidicoccales</taxon>
        <taxon>Fervidicoccaceae</taxon>
        <taxon>Fervidicoccus</taxon>
    </lineage>
</organism>
<dbReference type="PANTHER" id="PTHR12133">
    <property type="entry name" value="TRNA (ADENINE(58)-N(1))-METHYLTRANSFERASE"/>
    <property type="match status" value="1"/>
</dbReference>
<keyword evidence="2" id="KW-0808">Transferase</keyword>
<dbReference type="PROSITE" id="PS51620">
    <property type="entry name" value="SAM_TRM61"/>
    <property type="match status" value="1"/>
</dbReference>
<dbReference type="EMBL" id="DTLS01000085">
    <property type="protein sequence ID" value="HGZ60185.1"/>
    <property type="molecule type" value="Genomic_DNA"/>
</dbReference>
<keyword evidence="4" id="KW-0819">tRNA processing</keyword>
<evidence type="ECO:0000256" key="2">
    <source>
        <dbReference type="ARBA" id="ARBA00022679"/>
    </source>
</evidence>
<reference evidence="7" key="1">
    <citation type="journal article" date="2020" name="mSystems">
        <title>Genome- and Community-Level Interaction Insights into Carbon Utilization and Element Cycling Functions of Hydrothermarchaeota in Hydrothermal Sediment.</title>
        <authorList>
            <person name="Zhou Z."/>
            <person name="Liu Y."/>
            <person name="Xu W."/>
            <person name="Pan J."/>
            <person name="Luo Z.H."/>
            <person name="Li M."/>
        </authorList>
    </citation>
    <scope>NUCLEOTIDE SEQUENCE [LARGE SCALE GENOMIC DNA]</scope>
    <source>
        <strain evidence="7">SpSt-885</strain>
    </source>
</reference>
<evidence type="ECO:0000256" key="1">
    <source>
        <dbReference type="ARBA" id="ARBA00022603"/>
    </source>
</evidence>
<evidence type="ECO:0000313" key="7">
    <source>
        <dbReference type="EMBL" id="HGZ60185.1"/>
    </source>
</evidence>
<evidence type="ECO:0000256" key="3">
    <source>
        <dbReference type="ARBA" id="ARBA00022691"/>
    </source>
</evidence>
<accession>A0A7J3SLP7</accession>
<evidence type="ECO:0000256" key="5">
    <source>
        <dbReference type="PIRSR" id="PIRSR017269-1"/>
    </source>
</evidence>
<dbReference type="Gene3D" id="3.40.50.150">
    <property type="entry name" value="Vaccinia Virus protein VP39"/>
    <property type="match status" value="1"/>
</dbReference>
<dbReference type="Pfam" id="PF14801">
    <property type="entry name" value="TrmI-like_N"/>
    <property type="match status" value="1"/>
</dbReference>
<feature type="binding site" evidence="5">
    <location>
        <position position="159"/>
    </location>
    <ligand>
        <name>S-adenosyl-L-methionine</name>
        <dbReference type="ChEBI" id="CHEBI:59789"/>
    </ligand>
</feature>
<evidence type="ECO:0000256" key="4">
    <source>
        <dbReference type="ARBA" id="ARBA00022694"/>
    </source>
</evidence>
<dbReference type="PANTHER" id="PTHR12133:SF1">
    <property type="entry name" value="TRNA (ADENINE(58)-N(1))-METHYLTRANSFERASE, MITOCHONDRIAL"/>
    <property type="match status" value="1"/>
</dbReference>
<dbReference type="Pfam" id="PF08704">
    <property type="entry name" value="GCD14"/>
    <property type="match status" value="1"/>
</dbReference>
<dbReference type="InterPro" id="IPR014816">
    <property type="entry name" value="tRNA_MeTrfase_Gcd14"/>
</dbReference>
<comment type="caution">
    <text evidence="7">The sequence shown here is derived from an EMBL/GenBank/DDBJ whole genome shotgun (WGS) entry which is preliminary data.</text>
</comment>
<keyword evidence="3 5" id="KW-0949">S-adenosyl-L-methionine</keyword>
<dbReference type="GO" id="GO:0160107">
    <property type="term" value="F:tRNA (adenine(58)-N1)-methyltransferase activity"/>
    <property type="evidence" value="ECO:0007669"/>
    <property type="project" value="InterPro"/>
</dbReference>
<dbReference type="InterPro" id="IPR049470">
    <property type="entry name" value="TRM61_C"/>
</dbReference>
<dbReference type="InterPro" id="IPR029063">
    <property type="entry name" value="SAM-dependent_MTases_sf"/>
</dbReference>
<dbReference type="GO" id="GO:0031515">
    <property type="term" value="C:tRNA (m1A) methyltransferase complex"/>
    <property type="evidence" value="ECO:0007669"/>
    <property type="project" value="InterPro"/>
</dbReference>
<keyword evidence="1" id="KW-0489">Methyltransferase</keyword>